<dbReference type="FunFam" id="2.70.98.10:FF:000001">
    <property type="entry name" value="Glucans biosynthesis protein G"/>
    <property type="match status" value="1"/>
</dbReference>
<sequence>MKSFLISVSHFRSQSFLLFKGSVLISLLINAISYGHASEAVVVSESVQQDQVLKSEESQSGQQDSTLKGYAFSPQTVIDLAKKLAQSPMQPVEKAPKALIDMDYSMYRKINFQQNQAVWGNTPTKFSVQLFAPGFLFKDLVTIDVVENGRAFPLKVSADSFTTPNQEISELISQVGKYAGLRLHYPINRADHNDEFVVFQGASYFRAVSKGQSYGLSARGLAVNVAQPKGEEFPMFKQFWIERPSSSQDAIVVHALLDSKSVAGAYRFGIYPGKPTRIDVKATLFPRVDLKHVGIAPLTSMFMHNSSLDASDFPDYRPAVHDSDGLQILTGKDEMIWRPLNNPKTLEVSAFSDDYPKGFGLIQRHRNFEDYQDLEANYHTRPSAWIKPLNDWGQGHVELVEIPSDSETNDNIVAFWQPKEGFKKDQSYTYQYLMTWSNNTPVSMDLPRIVRSAKGVKLFTDSPEVVIDFNKMPDVSVEDLTVDASISQGKILEALIVKNPHNNGVRVYVTFDPQDADLAELRVQLKQDEVAIAPTWLYRWMKE</sequence>
<dbReference type="GO" id="GO:0030288">
    <property type="term" value="C:outer membrane-bounded periplasmic space"/>
    <property type="evidence" value="ECO:0007669"/>
    <property type="project" value="TreeGrafter"/>
</dbReference>
<evidence type="ECO:0000256" key="1">
    <source>
        <dbReference type="ARBA" id="ARBA00004418"/>
    </source>
</evidence>
<evidence type="ECO:0000256" key="3">
    <source>
        <dbReference type="ARBA" id="ARBA00009284"/>
    </source>
</evidence>
<evidence type="ECO:0000256" key="2">
    <source>
        <dbReference type="ARBA" id="ARBA00005001"/>
    </source>
</evidence>
<comment type="pathway">
    <text evidence="2">Glycan metabolism; osmoregulated periplasmic glucan (OPG) biosynthesis.</text>
</comment>
<dbReference type="SUPFAM" id="SSF81296">
    <property type="entry name" value="E set domains"/>
    <property type="match status" value="1"/>
</dbReference>
<dbReference type="InterPro" id="IPR014438">
    <property type="entry name" value="Glucan_biosyn_MdoG/MdoD"/>
</dbReference>
<dbReference type="GO" id="GO:0030246">
    <property type="term" value="F:carbohydrate binding"/>
    <property type="evidence" value="ECO:0007669"/>
    <property type="project" value="InterPro"/>
</dbReference>
<name>A0A859CU47_9GAMM</name>
<gene>
    <name evidence="7" type="primary">mdoG</name>
    <name evidence="7" type="ORF">MP3633_1129</name>
</gene>
<dbReference type="PIRSF" id="PIRSF006281">
    <property type="entry name" value="MdoG"/>
    <property type="match status" value="1"/>
</dbReference>
<keyword evidence="4" id="KW-0732">Signal</keyword>
<dbReference type="Pfam" id="PF04349">
    <property type="entry name" value="MdoG"/>
    <property type="match status" value="1"/>
</dbReference>
<dbReference type="Proteomes" id="UP000509371">
    <property type="component" value="Chromosome"/>
</dbReference>
<proteinExistence type="inferred from homology"/>
<dbReference type="Gene3D" id="2.70.98.10">
    <property type="match status" value="1"/>
</dbReference>
<evidence type="ECO:0000313" key="7">
    <source>
        <dbReference type="EMBL" id="QKK79864.1"/>
    </source>
</evidence>
<reference evidence="7 8" key="1">
    <citation type="submission" date="2020-06" db="EMBL/GenBank/DDBJ databases">
        <authorList>
            <person name="Voronona O.L."/>
            <person name="Aksenova E.I."/>
            <person name="Kunda M.S."/>
            <person name="Semenov A.N."/>
            <person name="Ryzhova N."/>
        </authorList>
    </citation>
    <scope>NUCLEOTIDE SEQUENCE [LARGE SCALE GENOMIC DNA]</scope>
    <source>
        <strain evidence="7 8">MPKMM3633</strain>
    </source>
</reference>
<dbReference type="Gene3D" id="2.60.40.10">
    <property type="entry name" value="Immunoglobulins"/>
    <property type="match status" value="1"/>
</dbReference>
<keyword evidence="5" id="KW-0574">Periplasm</keyword>
<protein>
    <submittedName>
        <fullName evidence="7">Glucans biosynthesis protein G</fullName>
    </submittedName>
</protein>
<organism evidence="7 8">
    <name type="scientific">Marinomonas primoryensis</name>
    <dbReference type="NCBI Taxonomy" id="178399"/>
    <lineage>
        <taxon>Bacteria</taxon>
        <taxon>Pseudomonadati</taxon>
        <taxon>Pseudomonadota</taxon>
        <taxon>Gammaproteobacteria</taxon>
        <taxon>Oceanospirillales</taxon>
        <taxon>Oceanospirillaceae</taxon>
        <taxon>Marinomonas</taxon>
    </lineage>
</organism>
<dbReference type="GO" id="GO:0051274">
    <property type="term" value="P:beta-glucan biosynthetic process"/>
    <property type="evidence" value="ECO:0007669"/>
    <property type="project" value="TreeGrafter"/>
</dbReference>
<dbReference type="EMBL" id="CP054301">
    <property type="protein sequence ID" value="QKK79864.1"/>
    <property type="molecule type" value="Genomic_DNA"/>
</dbReference>
<evidence type="ECO:0000256" key="4">
    <source>
        <dbReference type="ARBA" id="ARBA00022729"/>
    </source>
</evidence>
<dbReference type="PANTHER" id="PTHR30504">
    <property type="entry name" value="GLUCANS BIOSYNTHESIS PROTEIN"/>
    <property type="match status" value="1"/>
</dbReference>
<dbReference type="InterPro" id="IPR013783">
    <property type="entry name" value="Ig-like_fold"/>
</dbReference>
<dbReference type="GO" id="GO:0003824">
    <property type="term" value="F:catalytic activity"/>
    <property type="evidence" value="ECO:0007669"/>
    <property type="project" value="InterPro"/>
</dbReference>
<dbReference type="UniPathway" id="UPA00637"/>
<dbReference type="AlphaFoldDB" id="A0A859CU47"/>
<feature type="domain" description="Glucan biosynthesis periplasmic MdoG C-terminal" evidence="6">
    <location>
        <begin position="72"/>
        <end position="540"/>
    </location>
</feature>
<dbReference type="InterPro" id="IPR014756">
    <property type="entry name" value="Ig_E-set"/>
</dbReference>
<accession>A0A859CU47</accession>
<dbReference type="InterPro" id="IPR014718">
    <property type="entry name" value="GH-type_carb-bd"/>
</dbReference>
<dbReference type="PANTHER" id="PTHR30504:SF2">
    <property type="entry name" value="GLUCANS BIOSYNTHESIS PROTEIN G"/>
    <property type="match status" value="1"/>
</dbReference>
<dbReference type="InterPro" id="IPR007444">
    <property type="entry name" value="Glucan_biosyn_MdoG_C"/>
</dbReference>
<dbReference type="KEGG" id="mpri:MP3633_1129"/>
<comment type="similarity">
    <text evidence="3">Belongs to the OpgD/OpgG family.</text>
</comment>
<evidence type="ECO:0000313" key="8">
    <source>
        <dbReference type="Proteomes" id="UP000509371"/>
    </source>
</evidence>
<evidence type="ECO:0000256" key="5">
    <source>
        <dbReference type="ARBA" id="ARBA00022764"/>
    </source>
</evidence>
<evidence type="ECO:0000259" key="6">
    <source>
        <dbReference type="Pfam" id="PF04349"/>
    </source>
</evidence>
<dbReference type="InterPro" id="IPR011013">
    <property type="entry name" value="Gal_mutarotase_sf_dom"/>
</dbReference>
<comment type="subcellular location">
    <subcellularLocation>
        <location evidence="1">Periplasm</location>
    </subcellularLocation>
</comment>
<dbReference type="SUPFAM" id="SSF74650">
    <property type="entry name" value="Galactose mutarotase-like"/>
    <property type="match status" value="1"/>
</dbReference>